<evidence type="ECO:0000259" key="7">
    <source>
        <dbReference type="Pfam" id="PF00732"/>
    </source>
</evidence>
<evidence type="ECO:0000256" key="6">
    <source>
        <dbReference type="SAM" id="Phobius"/>
    </source>
</evidence>
<dbReference type="GO" id="GO:0016614">
    <property type="term" value="F:oxidoreductase activity, acting on CH-OH group of donors"/>
    <property type="evidence" value="ECO:0007669"/>
    <property type="project" value="InterPro"/>
</dbReference>
<protein>
    <recommendedName>
        <fullName evidence="7">Glucose-methanol-choline oxidoreductase N-terminal domain-containing protein</fullName>
    </recommendedName>
</protein>
<feature type="domain" description="Glucose-methanol-choline oxidoreductase N-terminal" evidence="7">
    <location>
        <begin position="91"/>
        <end position="199"/>
    </location>
</feature>
<sequence length="331" mass="35805">MEQGDRYAGKRADSLGTMLRSFGPPRSLTLCSPTIRYSSTGNIPQEGKEKGFTCHSGVEYSVHGAGIRLHKQHFGWAKDVGTRAYAATVDPVSGSRSSADSQYGRPSRSNLNIFTEATARRIIFSSQSLDAVATGVKVEWNRKIVNINANKDVIPTAGAFNSPKWLELSGVGQKDRLSDSGIPVVNDQPGVGEILHNHLMSVLPTPLKAEGIRHSIMALAFTCLDEEEQEQVFSSSLKDETLNVSSNLFCVALMRPLHLLLSVMLGGIALLVVISSFTFSRGSTQQDLEVIKKILREAAALTTHHTCGTVAMLPRQAGGRGGSRSPSLWDE</sequence>
<dbReference type="OrthoDB" id="4367421at2759"/>
<keyword evidence="6" id="KW-0472">Membrane</keyword>
<keyword evidence="6" id="KW-0812">Transmembrane</keyword>
<dbReference type="SUPFAM" id="SSF51905">
    <property type="entry name" value="FAD/NAD(P)-binding domain"/>
    <property type="match status" value="1"/>
</dbReference>
<dbReference type="Gene3D" id="3.50.50.60">
    <property type="entry name" value="FAD/NAD(P)-binding domain"/>
    <property type="match status" value="1"/>
</dbReference>
<gene>
    <name evidence="8" type="ORF">ABOM_006142</name>
</gene>
<evidence type="ECO:0000256" key="4">
    <source>
        <dbReference type="ARBA" id="ARBA00022827"/>
    </source>
</evidence>
<dbReference type="Proteomes" id="UP000179179">
    <property type="component" value="Unassembled WGS sequence"/>
</dbReference>
<dbReference type="Pfam" id="PF00732">
    <property type="entry name" value="GMC_oxred_N"/>
    <property type="match status" value="1"/>
</dbReference>
<dbReference type="InterPro" id="IPR036188">
    <property type="entry name" value="FAD/NAD-bd_sf"/>
</dbReference>
<accession>A0A1F7ZZM3</accession>
<evidence type="ECO:0000256" key="1">
    <source>
        <dbReference type="ARBA" id="ARBA00001974"/>
    </source>
</evidence>
<evidence type="ECO:0000313" key="9">
    <source>
        <dbReference type="Proteomes" id="UP000179179"/>
    </source>
</evidence>
<dbReference type="GO" id="GO:0050660">
    <property type="term" value="F:flavin adenine dinucleotide binding"/>
    <property type="evidence" value="ECO:0007669"/>
    <property type="project" value="InterPro"/>
</dbReference>
<evidence type="ECO:0000256" key="5">
    <source>
        <dbReference type="ARBA" id="ARBA00023002"/>
    </source>
</evidence>
<dbReference type="InterPro" id="IPR012132">
    <property type="entry name" value="GMC_OxRdtase"/>
</dbReference>
<dbReference type="InterPro" id="IPR000172">
    <property type="entry name" value="GMC_OxRdtase_N"/>
</dbReference>
<keyword evidence="6" id="KW-1133">Transmembrane helix</keyword>
<evidence type="ECO:0000256" key="3">
    <source>
        <dbReference type="ARBA" id="ARBA00022630"/>
    </source>
</evidence>
<proteinExistence type="inferred from homology"/>
<keyword evidence="5" id="KW-0560">Oxidoreductase</keyword>
<reference evidence="8 9" key="1">
    <citation type="journal article" date="2016" name="Genome Biol. Evol.">
        <title>Draft genome sequence of an aflatoxigenic Aspergillus species, A. bombycis.</title>
        <authorList>
            <person name="Moore G.G."/>
            <person name="Mack B.M."/>
            <person name="Beltz S.B."/>
            <person name="Gilbert M.K."/>
        </authorList>
    </citation>
    <scope>NUCLEOTIDE SEQUENCE [LARGE SCALE GENOMIC DNA]</scope>
    <source>
        <strain evidence="9">NRRL 26010</strain>
    </source>
</reference>
<feature type="transmembrane region" description="Helical" evidence="6">
    <location>
        <begin position="257"/>
        <end position="279"/>
    </location>
</feature>
<keyword evidence="9" id="KW-1185">Reference proteome</keyword>
<dbReference type="RefSeq" id="XP_022388630.1">
    <property type="nucleotide sequence ID" value="XM_022533271.1"/>
</dbReference>
<comment type="similarity">
    <text evidence="2">Belongs to the GMC oxidoreductase family.</text>
</comment>
<dbReference type="GeneID" id="34449532"/>
<organism evidence="8 9">
    <name type="scientific">Aspergillus bombycis</name>
    <dbReference type="NCBI Taxonomy" id="109264"/>
    <lineage>
        <taxon>Eukaryota</taxon>
        <taxon>Fungi</taxon>
        <taxon>Dikarya</taxon>
        <taxon>Ascomycota</taxon>
        <taxon>Pezizomycotina</taxon>
        <taxon>Eurotiomycetes</taxon>
        <taxon>Eurotiomycetidae</taxon>
        <taxon>Eurotiales</taxon>
        <taxon>Aspergillaceae</taxon>
        <taxon>Aspergillus</taxon>
    </lineage>
</organism>
<dbReference type="AlphaFoldDB" id="A0A1F7ZZM3"/>
<comment type="caution">
    <text evidence="8">The sequence shown here is derived from an EMBL/GenBank/DDBJ whole genome shotgun (WGS) entry which is preliminary data.</text>
</comment>
<keyword evidence="3" id="KW-0285">Flavoprotein</keyword>
<evidence type="ECO:0000256" key="2">
    <source>
        <dbReference type="ARBA" id="ARBA00010790"/>
    </source>
</evidence>
<keyword evidence="4" id="KW-0274">FAD</keyword>
<dbReference type="EMBL" id="LYCR01000049">
    <property type="protein sequence ID" value="OGM44913.1"/>
    <property type="molecule type" value="Genomic_DNA"/>
</dbReference>
<comment type="cofactor">
    <cofactor evidence="1">
        <name>FAD</name>
        <dbReference type="ChEBI" id="CHEBI:57692"/>
    </cofactor>
</comment>
<dbReference type="PANTHER" id="PTHR11552:SF201">
    <property type="entry name" value="GLUCOSE-METHANOL-CHOLINE OXIDOREDUCTASE N-TERMINAL DOMAIN-CONTAINING PROTEIN"/>
    <property type="match status" value="1"/>
</dbReference>
<evidence type="ECO:0000313" key="8">
    <source>
        <dbReference type="EMBL" id="OGM44913.1"/>
    </source>
</evidence>
<name>A0A1F7ZZM3_9EURO</name>
<dbReference type="STRING" id="109264.A0A1F7ZZM3"/>
<dbReference type="PANTHER" id="PTHR11552">
    <property type="entry name" value="GLUCOSE-METHANOL-CHOLINE GMC OXIDOREDUCTASE"/>
    <property type="match status" value="1"/>
</dbReference>